<comment type="caution">
    <text evidence="1">The sequence shown here is derived from an EMBL/GenBank/DDBJ whole genome shotgun (WGS) entry which is preliminary data.</text>
</comment>
<evidence type="ECO:0008006" key="3">
    <source>
        <dbReference type="Google" id="ProtNLM"/>
    </source>
</evidence>
<accession>A0ABR6B756</accession>
<protein>
    <recommendedName>
        <fullName evidence="3">DUF4944 domain-containing protein</fullName>
    </recommendedName>
</protein>
<dbReference type="InterPro" id="IPR032545">
    <property type="entry name" value="DUF4944"/>
</dbReference>
<evidence type="ECO:0000313" key="1">
    <source>
        <dbReference type="EMBL" id="MBA8919800.1"/>
    </source>
</evidence>
<evidence type="ECO:0000313" key="2">
    <source>
        <dbReference type="Proteomes" id="UP000517315"/>
    </source>
</evidence>
<dbReference type="Pfam" id="PF16302">
    <property type="entry name" value="DUF4944"/>
    <property type="match status" value="1"/>
</dbReference>
<sequence>MKIKKVILLSTIFILFITATCVIIYAKNNYPKFMGESKDQYWKAELTRSDKTSIGPNYYLELYWKGNKNIEKEIKIKTLKLKIDGKVYEENENYDLAEYATDKSENAPDHITTFDFIPEEKIKGHKLEIEIEWKNQDSEKSSNIKIKEKNIVNLN</sequence>
<proteinExistence type="predicted"/>
<name>A0ABR6B756_9BACI</name>
<dbReference type="EMBL" id="JACJIG010000005">
    <property type="protein sequence ID" value="MBA8919800.1"/>
    <property type="molecule type" value="Genomic_DNA"/>
</dbReference>
<organism evidence="1 2">
    <name type="scientific">Bacillus aerius</name>
    <dbReference type="NCBI Taxonomy" id="293388"/>
    <lineage>
        <taxon>Bacteria</taxon>
        <taxon>Bacillati</taxon>
        <taxon>Bacillota</taxon>
        <taxon>Bacilli</taxon>
        <taxon>Bacillales</taxon>
        <taxon>Bacillaceae</taxon>
        <taxon>Bacillus</taxon>
    </lineage>
</organism>
<dbReference type="Proteomes" id="UP000517315">
    <property type="component" value="Unassembled WGS sequence"/>
</dbReference>
<reference evidence="1 2" key="1">
    <citation type="submission" date="2020-08" db="EMBL/GenBank/DDBJ databases">
        <title>Functional genomics of gut bacteria from endangered species of beetles.</title>
        <authorList>
            <person name="Carlos-Shanley C."/>
        </authorList>
    </citation>
    <scope>NUCLEOTIDE SEQUENCE [LARGE SCALE GENOMIC DNA]</scope>
    <source>
        <strain evidence="1 2">S00152</strain>
    </source>
</reference>
<keyword evidence="2" id="KW-1185">Reference proteome</keyword>
<gene>
    <name evidence="1" type="ORF">HNP39_003575</name>
</gene>
<dbReference type="RefSeq" id="WP_008341766.1">
    <property type="nucleotide sequence ID" value="NZ_JACJIG010000005.1"/>
</dbReference>